<dbReference type="InterPro" id="IPR012675">
    <property type="entry name" value="Beta-grasp_dom_sf"/>
</dbReference>
<dbReference type="SUPFAM" id="SSF81271">
    <property type="entry name" value="TGS-like"/>
    <property type="match status" value="1"/>
</dbReference>
<dbReference type="InterPro" id="IPR004396">
    <property type="entry name" value="ATPase_YchF/OLA1"/>
</dbReference>
<dbReference type="NCBIfam" id="TIGR00092">
    <property type="entry name" value="redox-regulated ATPase YchF"/>
    <property type="match status" value="1"/>
</dbReference>
<dbReference type="PROSITE" id="PS51710">
    <property type="entry name" value="G_OBG"/>
    <property type="match status" value="1"/>
</dbReference>
<dbReference type="AlphaFoldDB" id="A0A662D9T2"/>
<dbReference type="PANTHER" id="PTHR23305">
    <property type="entry name" value="OBG GTPASE FAMILY"/>
    <property type="match status" value="1"/>
</dbReference>
<dbReference type="PROSITE" id="PS51880">
    <property type="entry name" value="TGS"/>
    <property type="match status" value="1"/>
</dbReference>
<proteinExistence type="inferred from homology"/>
<evidence type="ECO:0000259" key="7">
    <source>
        <dbReference type="PROSITE" id="PS51710"/>
    </source>
</evidence>
<evidence type="ECO:0000313" key="10">
    <source>
        <dbReference type="Proteomes" id="UP000267654"/>
    </source>
</evidence>
<dbReference type="InterPro" id="IPR012676">
    <property type="entry name" value="TGS-like"/>
</dbReference>
<evidence type="ECO:0000256" key="4">
    <source>
        <dbReference type="ARBA" id="ARBA00022840"/>
    </source>
</evidence>
<evidence type="ECO:0000256" key="3">
    <source>
        <dbReference type="ARBA" id="ARBA00022741"/>
    </source>
</evidence>
<dbReference type="HAMAP" id="MF_00944">
    <property type="entry name" value="YchF_OLA1_ATPase"/>
    <property type="match status" value="1"/>
</dbReference>
<organism evidence="9 10">
    <name type="scientific">Aerophobetes bacterium</name>
    <dbReference type="NCBI Taxonomy" id="2030807"/>
    <lineage>
        <taxon>Bacteria</taxon>
        <taxon>Candidatus Aerophobota</taxon>
    </lineage>
</organism>
<sequence>MGLSGGIIGLPNAGKSTLFNALTNAGVQVADFPFCTVSPNVGMIPVPDPRLDKLAALIHPQRVTPATIEIVDVAGLIKGAHKGEGLGNEFLSRIRGVDVLIEVVRCFEEDIPHPEGSIDPVRDMEIIKLELFLSDLQIIDRRLTRLNKLLKSGVKKDERYTRVLLKIKEALEKGISPVNSLSSEEYQLVKDDGFLSLKPVIYVANTQEDVDSSTLVEKFREFVQREGLQGIEMCAQLEMELSELPVGEQQKFLEEMEIKERAINRLINEVFKKLNLITFFTLTGGKEVRAWAIEKGTSAVDAAGKVHSDMKRGFIRAEVISAEELIEIGSLKRARSEGKVKLEGKDYKVKDGDVIHFYFAV</sequence>
<dbReference type="CDD" id="cd04867">
    <property type="entry name" value="TGS_YchF_OLA1"/>
    <property type="match status" value="1"/>
</dbReference>
<keyword evidence="2" id="KW-0479">Metal-binding</keyword>
<dbReference type="InterPro" id="IPR027417">
    <property type="entry name" value="P-loop_NTPase"/>
</dbReference>
<dbReference type="InterPro" id="IPR013029">
    <property type="entry name" value="YchF_C"/>
</dbReference>
<gene>
    <name evidence="6" type="primary">ychF</name>
    <name evidence="9" type="ORF">DRI96_04380</name>
</gene>
<dbReference type="Proteomes" id="UP000267654">
    <property type="component" value="Unassembled WGS sequence"/>
</dbReference>
<dbReference type="GO" id="GO:0016887">
    <property type="term" value="F:ATP hydrolysis activity"/>
    <property type="evidence" value="ECO:0007669"/>
    <property type="project" value="UniProtKB-UniRule"/>
</dbReference>
<evidence type="ECO:0000259" key="8">
    <source>
        <dbReference type="PROSITE" id="PS51880"/>
    </source>
</evidence>
<evidence type="ECO:0000313" key="9">
    <source>
        <dbReference type="EMBL" id="RLE12524.1"/>
    </source>
</evidence>
<dbReference type="Gene3D" id="3.40.50.300">
    <property type="entry name" value="P-loop containing nucleotide triphosphate hydrolases"/>
    <property type="match status" value="1"/>
</dbReference>
<dbReference type="PANTHER" id="PTHR23305:SF18">
    <property type="entry name" value="OBG-TYPE G DOMAIN-CONTAINING PROTEIN"/>
    <property type="match status" value="1"/>
</dbReference>
<dbReference type="GO" id="GO:0005737">
    <property type="term" value="C:cytoplasm"/>
    <property type="evidence" value="ECO:0007669"/>
    <property type="project" value="TreeGrafter"/>
</dbReference>
<evidence type="ECO:0000256" key="6">
    <source>
        <dbReference type="HAMAP-Rule" id="MF_00944"/>
    </source>
</evidence>
<comment type="function">
    <text evidence="6">ATPase that binds to both the 70S ribosome and the 50S ribosomal subunit in a nucleotide-independent manner.</text>
</comment>
<comment type="caution">
    <text evidence="9">The sequence shown here is derived from an EMBL/GenBank/DDBJ whole genome shotgun (WGS) entry which is preliminary data.</text>
</comment>
<dbReference type="FunFam" id="1.10.150.300:FF:000001">
    <property type="entry name" value="Ribosome-binding ATPase YchF"/>
    <property type="match status" value="1"/>
</dbReference>
<evidence type="ECO:0000256" key="1">
    <source>
        <dbReference type="ARBA" id="ARBA00001946"/>
    </source>
</evidence>
<dbReference type="GO" id="GO:0005525">
    <property type="term" value="F:GTP binding"/>
    <property type="evidence" value="ECO:0007669"/>
    <property type="project" value="InterPro"/>
</dbReference>
<dbReference type="Gene3D" id="1.10.150.300">
    <property type="entry name" value="TGS-like domain"/>
    <property type="match status" value="1"/>
</dbReference>
<feature type="domain" description="OBG-type G" evidence="7">
    <location>
        <begin position="3"/>
        <end position="253"/>
    </location>
</feature>
<dbReference type="Pfam" id="PF01926">
    <property type="entry name" value="MMR_HSR1"/>
    <property type="match status" value="1"/>
</dbReference>
<keyword evidence="4 6" id="KW-0067">ATP-binding</keyword>
<dbReference type="InterPro" id="IPR006073">
    <property type="entry name" value="GTP-bd"/>
</dbReference>
<comment type="similarity">
    <text evidence="6">Belongs to the TRAFAC class OBG-HflX-like GTPase superfamily. OBG GTPase family. YchF/OLA1 subfamily.</text>
</comment>
<keyword evidence="3 6" id="KW-0547">Nucleotide-binding</keyword>
<evidence type="ECO:0000256" key="5">
    <source>
        <dbReference type="ARBA" id="ARBA00022842"/>
    </source>
</evidence>
<dbReference type="InterPro" id="IPR041706">
    <property type="entry name" value="YchF_N"/>
</dbReference>
<keyword evidence="5" id="KW-0460">Magnesium</keyword>
<dbReference type="SUPFAM" id="SSF52540">
    <property type="entry name" value="P-loop containing nucleoside triphosphate hydrolases"/>
    <property type="match status" value="1"/>
</dbReference>
<protein>
    <recommendedName>
        <fullName evidence="6">Ribosome-binding ATPase YchF</fullName>
    </recommendedName>
</protein>
<dbReference type="InterPro" id="IPR004095">
    <property type="entry name" value="TGS"/>
</dbReference>
<dbReference type="InterPro" id="IPR031167">
    <property type="entry name" value="G_OBG"/>
</dbReference>
<dbReference type="GO" id="GO:0005524">
    <property type="term" value="F:ATP binding"/>
    <property type="evidence" value="ECO:0007669"/>
    <property type="project" value="UniProtKB-UniRule"/>
</dbReference>
<dbReference type="GO" id="GO:0046872">
    <property type="term" value="F:metal ion binding"/>
    <property type="evidence" value="ECO:0007669"/>
    <property type="project" value="UniProtKB-KW"/>
</dbReference>
<dbReference type="EMBL" id="QMQB01000151">
    <property type="protein sequence ID" value="RLE12524.1"/>
    <property type="molecule type" value="Genomic_DNA"/>
</dbReference>
<accession>A0A662D9T2</accession>
<dbReference type="InterPro" id="IPR023192">
    <property type="entry name" value="TGS-like_dom_sf"/>
</dbReference>
<comment type="cofactor">
    <cofactor evidence="1">
        <name>Mg(2+)</name>
        <dbReference type="ChEBI" id="CHEBI:18420"/>
    </cofactor>
</comment>
<reference evidence="9 10" key="1">
    <citation type="submission" date="2018-06" db="EMBL/GenBank/DDBJ databases">
        <title>Extensive metabolic versatility and redundancy in microbially diverse, dynamic hydrothermal sediments.</title>
        <authorList>
            <person name="Dombrowski N."/>
            <person name="Teske A."/>
            <person name="Baker B.J."/>
        </authorList>
    </citation>
    <scope>NUCLEOTIDE SEQUENCE [LARGE SCALE GENOMIC DNA]</scope>
    <source>
        <strain evidence="9">B19_G9</strain>
    </source>
</reference>
<name>A0A662D9T2_UNCAE</name>
<feature type="binding site" evidence="6">
    <location>
        <begin position="12"/>
        <end position="17"/>
    </location>
    <ligand>
        <name>ATP</name>
        <dbReference type="ChEBI" id="CHEBI:30616"/>
    </ligand>
</feature>
<dbReference type="Gene3D" id="3.10.20.30">
    <property type="match status" value="1"/>
</dbReference>
<dbReference type="PRINTS" id="PR00326">
    <property type="entry name" value="GTP1OBG"/>
</dbReference>
<dbReference type="Pfam" id="PF06071">
    <property type="entry name" value="YchF-GTPase_C"/>
    <property type="match status" value="1"/>
</dbReference>
<dbReference type="FunFam" id="3.10.20.30:FF:000001">
    <property type="entry name" value="Ribosome-binding ATPase YchF"/>
    <property type="match status" value="1"/>
</dbReference>
<evidence type="ECO:0000256" key="2">
    <source>
        <dbReference type="ARBA" id="ARBA00022723"/>
    </source>
</evidence>
<dbReference type="GO" id="GO:0043023">
    <property type="term" value="F:ribosomal large subunit binding"/>
    <property type="evidence" value="ECO:0007669"/>
    <property type="project" value="UniProtKB-UniRule"/>
</dbReference>
<dbReference type="PIRSF" id="PIRSF006641">
    <property type="entry name" value="CHP00092"/>
    <property type="match status" value="1"/>
</dbReference>
<feature type="domain" description="TGS" evidence="8">
    <location>
        <begin position="275"/>
        <end position="359"/>
    </location>
</feature>
<dbReference type="CDD" id="cd01900">
    <property type="entry name" value="YchF"/>
    <property type="match status" value="1"/>
</dbReference>